<dbReference type="EC" id="1.3.98.3" evidence="15"/>
<keyword evidence="9 15" id="KW-0560">Oxidoreductase</keyword>
<dbReference type="NCBIfam" id="TIGR00538">
    <property type="entry name" value="hemN"/>
    <property type="match status" value="1"/>
</dbReference>
<comment type="cofactor">
    <cofactor evidence="15 17">
        <name>[4Fe-4S] cluster</name>
        <dbReference type="ChEBI" id="CHEBI:49883"/>
    </cofactor>
    <text evidence="15 17">Binds 1 [4Fe-4S] cluster. The cluster is coordinated with 3 cysteines and an exchangeable S-adenosyl-L-methionine.</text>
</comment>
<dbReference type="GO" id="GO:0006782">
    <property type="term" value="P:protoporphyrinogen IX biosynthetic process"/>
    <property type="evidence" value="ECO:0007669"/>
    <property type="project" value="UniProtKB-UniPathway"/>
</dbReference>
<comment type="subcellular location">
    <subcellularLocation>
        <location evidence="1 15">Cytoplasm</location>
    </subcellularLocation>
</comment>
<dbReference type="Gene3D" id="1.10.10.920">
    <property type="match status" value="1"/>
</dbReference>
<dbReference type="PIRSF" id="PIRSF000167">
    <property type="entry name" value="HemN"/>
    <property type="match status" value="1"/>
</dbReference>
<feature type="binding site" evidence="16">
    <location>
        <position position="334"/>
    </location>
    <ligand>
        <name>S-adenosyl-L-methionine</name>
        <dbReference type="ChEBI" id="CHEBI:59789"/>
        <label>1</label>
    </ligand>
</feature>
<evidence type="ECO:0000256" key="14">
    <source>
        <dbReference type="ARBA" id="ARBA00048321"/>
    </source>
</evidence>
<dbReference type="RefSeq" id="WP_092960983.1">
    <property type="nucleotide sequence ID" value="NZ_FOSQ01000006.1"/>
</dbReference>
<dbReference type="STRING" id="1123062.SAMN02745775_106131"/>
<name>A0A1I4BUT7_9PROT</name>
<keyword evidence="10 15" id="KW-0408">Iron</keyword>
<dbReference type="InterPro" id="IPR058240">
    <property type="entry name" value="rSAM_sf"/>
</dbReference>
<feature type="binding site" evidence="16">
    <location>
        <position position="189"/>
    </location>
    <ligand>
        <name>S-adenosyl-L-methionine</name>
        <dbReference type="ChEBI" id="CHEBI:59789"/>
        <label>2</label>
    </ligand>
</feature>
<evidence type="ECO:0000256" key="5">
    <source>
        <dbReference type="ARBA" id="ARBA00022485"/>
    </source>
</evidence>
<evidence type="ECO:0000256" key="2">
    <source>
        <dbReference type="ARBA" id="ARBA00004785"/>
    </source>
</evidence>
<reference evidence="19 20" key="1">
    <citation type="submission" date="2016-10" db="EMBL/GenBank/DDBJ databases">
        <authorList>
            <person name="de Groot N.N."/>
        </authorList>
    </citation>
    <scope>NUCLEOTIDE SEQUENCE [LARGE SCALE GENOMIC DNA]</scope>
    <source>
        <strain evidence="19 20">DSM 19981</strain>
    </source>
</reference>
<evidence type="ECO:0000256" key="15">
    <source>
        <dbReference type="PIRNR" id="PIRNR000167"/>
    </source>
</evidence>
<dbReference type="GO" id="GO:0051989">
    <property type="term" value="F:coproporphyrinogen dehydrogenase activity"/>
    <property type="evidence" value="ECO:0007669"/>
    <property type="project" value="UniProtKB-EC"/>
</dbReference>
<dbReference type="PROSITE" id="PS51918">
    <property type="entry name" value="RADICAL_SAM"/>
    <property type="match status" value="1"/>
</dbReference>
<evidence type="ECO:0000256" key="4">
    <source>
        <dbReference type="ARBA" id="ARBA00011245"/>
    </source>
</evidence>
<feature type="domain" description="Radical SAM core" evidence="18">
    <location>
        <begin position="51"/>
        <end position="293"/>
    </location>
</feature>
<keyword evidence="11 15" id="KW-0411">Iron-sulfur</keyword>
<evidence type="ECO:0000256" key="6">
    <source>
        <dbReference type="ARBA" id="ARBA00022490"/>
    </source>
</evidence>
<dbReference type="InterPro" id="IPR004558">
    <property type="entry name" value="Coprogen_oxidase_HemN"/>
</dbReference>
<dbReference type="SFLD" id="SFLDS00029">
    <property type="entry name" value="Radical_SAM"/>
    <property type="match status" value="1"/>
</dbReference>
<feature type="binding site" evidence="16">
    <location>
        <position position="117"/>
    </location>
    <ligand>
        <name>S-adenosyl-L-methionine</name>
        <dbReference type="ChEBI" id="CHEBI:59789"/>
        <label>1</label>
    </ligand>
</feature>
<dbReference type="UniPathway" id="UPA00251">
    <property type="reaction ID" value="UER00323"/>
</dbReference>
<dbReference type="InterPro" id="IPR034505">
    <property type="entry name" value="Coproporphyrinogen-III_oxidase"/>
</dbReference>
<dbReference type="SUPFAM" id="SSF102114">
    <property type="entry name" value="Radical SAM enzymes"/>
    <property type="match status" value="1"/>
</dbReference>
<dbReference type="GO" id="GO:0004109">
    <property type="term" value="F:coproporphyrinogen oxidase activity"/>
    <property type="evidence" value="ECO:0007669"/>
    <property type="project" value="InterPro"/>
</dbReference>
<evidence type="ECO:0000256" key="3">
    <source>
        <dbReference type="ARBA" id="ARBA00005493"/>
    </source>
</evidence>
<keyword evidence="20" id="KW-1185">Reference proteome</keyword>
<dbReference type="GO" id="GO:0005737">
    <property type="term" value="C:cytoplasm"/>
    <property type="evidence" value="ECO:0007669"/>
    <property type="project" value="UniProtKB-SubCell"/>
</dbReference>
<dbReference type="GO" id="GO:0046872">
    <property type="term" value="F:metal ion binding"/>
    <property type="evidence" value="ECO:0007669"/>
    <property type="project" value="UniProtKB-KW"/>
</dbReference>
<evidence type="ECO:0000256" key="17">
    <source>
        <dbReference type="PIRSR" id="PIRSR000167-2"/>
    </source>
</evidence>
<keyword evidence="8 15" id="KW-0479">Metal-binding</keyword>
<feature type="binding site" evidence="16">
    <location>
        <begin position="118"/>
        <end position="119"/>
    </location>
    <ligand>
        <name>S-adenosyl-L-methionine</name>
        <dbReference type="ChEBI" id="CHEBI:59789"/>
        <label>2</label>
    </ligand>
</feature>
<comment type="similarity">
    <text evidence="3 15">Belongs to the anaerobic coproporphyrinogen-III oxidase family.</text>
</comment>
<dbReference type="Pfam" id="PF06969">
    <property type="entry name" value="HemN_C"/>
    <property type="match status" value="1"/>
</dbReference>
<keyword evidence="7 15" id="KW-0949">S-adenosyl-L-methionine</keyword>
<dbReference type="EMBL" id="FOSQ01000006">
    <property type="protein sequence ID" value="SFK72190.1"/>
    <property type="molecule type" value="Genomic_DNA"/>
</dbReference>
<evidence type="ECO:0000256" key="13">
    <source>
        <dbReference type="ARBA" id="ARBA00024295"/>
    </source>
</evidence>
<keyword evidence="12 15" id="KW-0627">Porphyrin biosynthesis</keyword>
<dbReference type="Pfam" id="PF04055">
    <property type="entry name" value="Radical_SAM"/>
    <property type="match status" value="1"/>
</dbReference>
<keyword evidence="6 15" id="KW-0963">Cytoplasm</keyword>
<comment type="catalytic activity">
    <reaction evidence="14 15">
        <text>coproporphyrinogen III + 2 S-adenosyl-L-methionine = protoporphyrinogen IX + 2 5'-deoxyadenosine + 2 L-methionine + 2 CO2</text>
        <dbReference type="Rhea" id="RHEA:15425"/>
        <dbReference type="ChEBI" id="CHEBI:16526"/>
        <dbReference type="ChEBI" id="CHEBI:17319"/>
        <dbReference type="ChEBI" id="CHEBI:57307"/>
        <dbReference type="ChEBI" id="CHEBI:57309"/>
        <dbReference type="ChEBI" id="CHEBI:57844"/>
        <dbReference type="ChEBI" id="CHEBI:59789"/>
        <dbReference type="EC" id="1.3.98.3"/>
    </reaction>
</comment>
<feature type="binding site" evidence="16">
    <location>
        <position position="248"/>
    </location>
    <ligand>
        <name>S-adenosyl-L-methionine</name>
        <dbReference type="ChEBI" id="CHEBI:59789"/>
        <label>2</label>
    </ligand>
</feature>
<comment type="subunit">
    <text evidence="4">Monomer.</text>
</comment>
<dbReference type="AlphaFoldDB" id="A0A1I4BUT7"/>
<evidence type="ECO:0000256" key="12">
    <source>
        <dbReference type="ARBA" id="ARBA00023244"/>
    </source>
</evidence>
<feature type="binding site" evidence="16">
    <location>
        <begin position="72"/>
        <end position="74"/>
    </location>
    <ligand>
        <name>S-adenosyl-L-methionine</name>
        <dbReference type="ChEBI" id="CHEBI:59789"/>
        <label>2</label>
    </ligand>
</feature>
<evidence type="ECO:0000313" key="19">
    <source>
        <dbReference type="EMBL" id="SFK72190.1"/>
    </source>
</evidence>
<evidence type="ECO:0000259" key="18">
    <source>
        <dbReference type="PROSITE" id="PS51918"/>
    </source>
</evidence>
<feature type="binding site" evidence="16">
    <location>
        <position position="60"/>
    </location>
    <ligand>
        <name>S-adenosyl-L-methionine</name>
        <dbReference type="ChEBI" id="CHEBI:59789"/>
        <label>1</label>
    </ligand>
</feature>
<dbReference type="InterPro" id="IPR023404">
    <property type="entry name" value="rSAM_horseshoe"/>
</dbReference>
<feature type="binding site" evidence="16">
    <location>
        <position position="214"/>
    </location>
    <ligand>
        <name>S-adenosyl-L-methionine</name>
        <dbReference type="ChEBI" id="CHEBI:59789"/>
        <label>2</label>
    </ligand>
</feature>
<dbReference type="OrthoDB" id="9808022at2"/>
<sequence>MDALPPPGLRPSRAILARYARQNLPRYTSYPTAPHFGALEEARYREWLGAVAPGDRLSLYLHIPFCKSLCWYCGCHTSVTRSVARTSRYAQGLVAEAALLAAALPEAAPVEALHLGGGTPSALGAEALEGVMEGLRQRFAFLPDAELSVELDPRLLDDAIVAVLARQGFGRASLGVQDMAAEVQTLIGRIQPPALVAGAVAKLRAAGIKGINFDLMYGLPGQTTAHVEASARFAAEAGADRVAVFGYAHVPWMKPHQKAIPEALLPDAMARMDQAEAAERALLAAGYVAIGLDHFARPEDPMAVAAKAGALRRNFQGYTTDRAPVLLGLGASAIGSLAEGYAQNLPDERAWLAAVEAGRLPIARGLALTKEDRLRRGIIEAVMCDLSLDLRRVPLKVWRAAEARLEPLVADGLATVADGRLATTEAGRRFVRHIAAAFDAYLGGGPARHSAAV</sequence>
<proteinExistence type="inferred from homology"/>
<comment type="pathway">
    <text evidence="2 15">Porphyrin-containing compound metabolism; protoporphyrin-IX biosynthesis; protoporphyrinogen-IX from coproporphyrinogen-III (AdoMet route): step 1/1.</text>
</comment>
<evidence type="ECO:0000256" key="11">
    <source>
        <dbReference type="ARBA" id="ARBA00023014"/>
    </source>
</evidence>
<feature type="binding site" evidence="17">
    <location>
        <position position="73"/>
    </location>
    <ligand>
        <name>[4Fe-4S] cluster</name>
        <dbReference type="ChEBI" id="CHEBI:49883"/>
        <note>4Fe-4S-S-AdoMet</note>
    </ligand>
</feature>
<feature type="binding site" evidence="16">
    <location>
        <position position="177"/>
    </location>
    <ligand>
        <name>S-adenosyl-L-methionine</name>
        <dbReference type="ChEBI" id="CHEBI:59789"/>
        <label>2</label>
    </ligand>
</feature>
<feature type="binding site" evidence="17">
    <location>
        <position position="66"/>
    </location>
    <ligand>
        <name>[4Fe-4S] cluster</name>
        <dbReference type="ChEBI" id="CHEBI:49883"/>
        <note>4Fe-4S-S-AdoMet</note>
    </ligand>
</feature>
<dbReference type="Proteomes" id="UP000199473">
    <property type="component" value="Unassembled WGS sequence"/>
</dbReference>
<dbReference type="SFLD" id="SFLDG01065">
    <property type="entry name" value="anaerobic_coproporphyrinogen-I"/>
    <property type="match status" value="1"/>
</dbReference>
<dbReference type="PANTHER" id="PTHR13932">
    <property type="entry name" value="COPROPORPHYRINIGEN III OXIDASE"/>
    <property type="match status" value="1"/>
</dbReference>
<dbReference type="PANTHER" id="PTHR13932:SF6">
    <property type="entry name" value="OXYGEN-INDEPENDENT COPROPORPHYRINOGEN III OXIDASE"/>
    <property type="match status" value="1"/>
</dbReference>
<organism evidence="19 20">
    <name type="scientific">Falsiroseomonas stagni DSM 19981</name>
    <dbReference type="NCBI Taxonomy" id="1123062"/>
    <lineage>
        <taxon>Bacteria</taxon>
        <taxon>Pseudomonadati</taxon>
        <taxon>Pseudomonadota</taxon>
        <taxon>Alphaproteobacteria</taxon>
        <taxon>Acetobacterales</taxon>
        <taxon>Roseomonadaceae</taxon>
        <taxon>Falsiroseomonas</taxon>
    </lineage>
</organism>
<evidence type="ECO:0000256" key="7">
    <source>
        <dbReference type="ARBA" id="ARBA00022691"/>
    </source>
</evidence>
<feature type="binding site" evidence="17">
    <location>
        <position position="70"/>
    </location>
    <ligand>
        <name>[4Fe-4S] cluster</name>
        <dbReference type="ChEBI" id="CHEBI:49883"/>
        <note>4Fe-4S-S-AdoMet</note>
    </ligand>
</feature>
<dbReference type="InterPro" id="IPR006638">
    <property type="entry name" value="Elp3/MiaA/NifB-like_rSAM"/>
</dbReference>
<dbReference type="GO" id="GO:0051539">
    <property type="term" value="F:4 iron, 4 sulfur cluster binding"/>
    <property type="evidence" value="ECO:0007669"/>
    <property type="project" value="UniProtKB-KW"/>
</dbReference>
<evidence type="ECO:0000313" key="20">
    <source>
        <dbReference type="Proteomes" id="UP000199473"/>
    </source>
</evidence>
<evidence type="ECO:0000256" key="9">
    <source>
        <dbReference type="ARBA" id="ARBA00023002"/>
    </source>
</evidence>
<dbReference type="InterPro" id="IPR007197">
    <property type="entry name" value="rSAM"/>
</dbReference>
<gene>
    <name evidence="19" type="ORF">SAMN02745775_106131</name>
</gene>
<dbReference type="Gene3D" id="3.80.30.20">
    <property type="entry name" value="tm_1862 like domain"/>
    <property type="match status" value="1"/>
</dbReference>
<feature type="binding site" evidence="16">
    <location>
        <position position="150"/>
    </location>
    <ligand>
        <name>S-adenosyl-L-methionine</name>
        <dbReference type="ChEBI" id="CHEBI:59789"/>
        <label>1</label>
    </ligand>
</feature>
<evidence type="ECO:0000256" key="1">
    <source>
        <dbReference type="ARBA" id="ARBA00004496"/>
    </source>
</evidence>
<evidence type="ECO:0000256" key="10">
    <source>
        <dbReference type="ARBA" id="ARBA00023004"/>
    </source>
</evidence>
<evidence type="ECO:0000256" key="16">
    <source>
        <dbReference type="PIRSR" id="PIRSR000167-1"/>
    </source>
</evidence>
<comment type="function">
    <text evidence="13">Involved in the heme biosynthesis. Catalyzes the anaerobic oxidative decarboxylation of propionate groups of rings A and B of coproporphyrinogen III to yield the vinyl groups in protoporphyrinogen IX.</text>
</comment>
<keyword evidence="5 15" id="KW-0004">4Fe-4S</keyword>
<dbReference type="InterPro" id="IPR010723">
    <property type="entry name" value="HemN_C"/>
</dbReference>
<dbReference type="SMART" id="SM00729">
    <property type="entry name" value="Elp3"/>
    <property type="match status" value="1"/>
</dbReference>
<protein>
    <recommendedName>
        <fullName evidence="15">Coproporphyrinogen-III oxidase</fullName>
        <ecNumber evidence="15">1.3.98.3</ecNumber>
    </recommendedName>
</protein>
<accession>A0A1I4BUT7</accession>
<evidence type="ECO:0000256" key="8">
    <source>
        <dbReference type="ARBA" id="ARBA00022723"/>
    </source>
</evidence>